<organism evidence="1 2">
    <name type="scientific">Paenibacillus phyllosphaerae</name>
    <dbReference type="NCBI Taxonomy" id="274593"/>
    <lineage>
        <taxon>Bacteria</taxon>
        <taxon>Bacillati</taxon>
        <taxon>Bacillota</taxon>
        <taxon>Bacilli</taxon>
        <taxon>Bacillales</taxon>
        <taxon>Paenibacillaceae</taxon>
        <taxon>Paenibacillus</taxon>
    </lineage>
</organism>
<dbReference type="Gene3D" id="3.40.50.1000">
    <property type="entry name" value="HAD superfamily/HAD-like"/>
    <property type="match status" value="1"/>
</dbReference>
<evidence type="ECO:0000313" key="1">
    <source>
        <dbReference type="EMBL" id="MBB3112410.1"/>
    </source>
</evidence>
<dbReference type="Gene3D" id="1.10.150.240">
    <property type="entry name" value="Putative phosphatase, domain 2"/>
    <property type="match status" value="1"/>
</dbReference>
<dbReference type="InterPro" id="IPR023198">
    <property type="entry name" value="PGP-like_dom2"/>
</dbReference>
<comment type="caution">
    <text evidence="1">The sequence shown here is derived from an EMBL/GenBank/DDBJ whole genome shotgun (WGS) entry which is preliminary data.</text>
</comment>
<dbReference type="AlphaFoldDB" id="A0A7W5B0W7"/>
<dbReference type="SFLD" id="SFLDS00003">
    <property type="entry name" value="Haloacid_Dehalogenase"/>
    <property type="match status" value="1"/>
</dbReference>
<proteinExistence type="predicted"/>
<dbReference type="RefSeq" id="WP_183602534.1">
    <property type="nucleotide sequence ID" value="NZ_JACHXK010000012.1"/>
</dbReference>
<dbReference type="InterPro" id="IPR023214">
    <property type="entry name" value="HAD_sf"/>
</dbReference>
<dbReference type="GO" id="GO:0008967">
    <property type="term" value="F:phosphoglycolate phosphatase activity"/>
    <property type="evidence" value="ECO:0007669"/>
    <property type="project" value="UniProtKB-EC"/>
</dbReference>
<dbReference type="PANTHER" id="PTHR43434">
    <property type="entry name" value="PHOSPHOGLYCOLATE PHOSPHATASE"/>
    <property type="match status" value="1"/>
</dbReference>
<dbReference type="InterPro" id="IPR050155">
    <property type="entry name" value="HAD-like_hydrolase_sf"/>
</dbReference>
<dbReference type="InterPro" id="IPR036412">
    <property type="entry name" value="HAD-like_sf"/>
</dbReference>
<dbReference type="PANTHER" id="PTHR43434:SF1">
    <property type="entry name" value="PHOSPHOGLYCOLATE PHOSPHATASE"/>
    <property type="match status" value="1"/>
</dbReference>
<keyword evidence="2" id="KW-1185">Reference proteome</keyword>
<gene>
    <name evidence="1" type="ORF">FHS18_004511</name>
</gene>
<dbReference type="Proteomes" id="UP000570361">
    <property type="component" value="Unassembled WGS sequence"/>
</dbReference>
<evidence type="ECO:0000313" key="2">
    <source>
        <dbReference type="Proteomes" id="UP000570361"/>
    </source>
</evidence>
<dbReference type="EC" id="3.1.3.18" evidence="1"/>
<keyword evidence="1" id="KW-0378">Hydrolase</keyword>
<dbReference type="CDD" id="cd01427">
    <property type="entry name" value="HAD_like"/>
    <property type="match status" value="1"/>
</dbReference>
<dbReference type="InterPro" id="IPR006439">
    <property type="entry name" value="HAD-SF_hydro_IA"/>
</dbReference>
<sequence>MPELTIHDDTVHISGILLDKDGTVMDFVSTWGSWSEQLFHHFTKRVREALPAQAEAAALVPADLSPLWGTLHDEQGTVNGYDVNGPLAMGTMEELISILTWQGYRLGLSWAAAKELVAASKREADETLRRLRPARPIRDVEPFLAACREAGIPLAIVTADETDSAEEHLSWMGLRSYFDAVIGNDQAENGKPFPDLMQIACSRLGIACSETVIIGDTNGDMRMGLAAGSNVRIGLAPDEAADAASLMPDATHLIHGYTSLRIRSVSHER</sequence>
<dbReference type="NCBIfam" id="TIGR01549">
    <property type="entry name" value="HAD-SF-IA-v1"/>
    <property type="match status" value="1"/>
</dbReference>
<dbReference type="SFLD" id="SFLDG01129">
    <property type="entry name" value="C1.5:_HAD__Beta-PGM__Phosphata"/>
    <property type="match status" value="1"/>
</dbReference>
<dbReference type="GO" id="GO:0006281">
    <property type="term" value="P:DNA repair"/>
    <property type="evidence" value="ECO:0007669"/>
    <property type="project" value="TreeGrafter"/>
</dbReference>
<protein>
    <submittedName>
        <fullName evidence="1">Phosphoglycolate phosphatase</fullName>
        <ecNumber evidence="1">3.1.3.18</ecNumber>
    </submittedName>
</protein>
<dbReference type="Pfam" id="PF00702">
    <property type="entry name" value="Hydrolase"/>
    <property type="match status" value="1"/>
</dbReference>
<name>A0A7W5B0W7_9BACL</name>
<reference evidence="1 2" key="1">
    <citation type="submission" date="2020-08" db="EMBL/GenBank/DDBJ databases">
        <title>Genomic Encyclopedia of Type Strains, Phase III (KMG-III): the genomes of soil and plant-associated and newly described type strains.</title>
        <authorList>
            <person name="Whitman W."/>
        </authorList>
    </citation>
    <scope>NUCLEOTIDE SEQUENCE [LARGE SCALE GENOMIC DNA]</scope>
    <source>
        <strain evidence="1 2">CECT 5862</strain>
    </source>
</reference>
<accession>A0A7W5B0W7</accession>
<dbReference type="SUPFAM" id="SSF56784">
    <property type="entry name" value="HAD-like"/>
    <property type="match status" value="1"/>
</dbReference>
<dbReference type="EMBL" id="JACHXK010000012">
    <property type="protein sequence ID" value="MBB3112410.1"/>
    <property type="molecule type" value="Genomic_DNA"/>
</dbReference>